<evidence type="ECO:0000256" key="2">
    <source>
        <dbReference type="SAM" id="Coils"/>
    </source>
</evidence>
<dbReference type="Proteomes" id="UP000683360">
    <property type="component" value="Unassembled WGS sequence"/>
</dbReference>
<reference evidence="4" key="1">
    <citation type="submission" date="2021-03" db="EMBL/GenBank/DDBJ databases">
        <authorList>
            <person name="Bekaert M."/>
        </authorList>
    </citation>
    <scope>NUCLEOTIDE SEQUENCE</scope>
</reference>
<dbReference type="PANTHER" id="PTHR12375">
    <property type="entry name" value="RNA-BINDING PROTEIN LUC7-RELATED"/>
    <property type="match status" value="1"/>
</dbReference>
<dbReference type="GO" id="GO:0005685">
    <property type="term" value="C:U1 snRNP"/>
    <property type="evidence" value="ECO:0007669"/>
    <property type="project" value="InterPro"/>
</dbReference>
<feature type="compositionally biased region" description="Basic residues" evidence="3">
    <location>
        <begin position="279"/>
        <end position="306"/>
    </location>
</feature>
<sequence>MSAQEQMRAMLDELMGTARDGDRSRYKVKFVDPRVCKSFLLSCCPHDILSSTRMDLGECPKIHDLALRADYDQASRGKDYYYDIDAMEHLQSFIADCDRKTELAKRRLKETQEELSEEANTKAEIIHQLGESMGTLLAKAEGLGQDGEVEESMNYMDQVEDLKRKKALAETEFRNSMPASSYQQQKLRVCEVCSAYLGIHDNDRRLADHFGGKLHLGFITIRDKLEDLKKSVADRRAQREKEREEQKLKREEREKEEDEKREKNPSRSRSRSRGDSRDRRRRSRSRDRRSRSRSRKKKTRHTSRSRSGKDEEGNVFSSIGRSIGVPGQDLVDLEVGQEVDLEGHGQDLTNAKDLRDQEVDQGLEVKVLKKKLEMVHTLQYRQSQRHLRLLKEWKKSQVVNRNIRHFIDIFNLIMCYVDITCVC</sequence>
<dbReference type="EMBL" id="CAJPWZ010001418">
    <property type="protein sequence ID" value="CAG2214638.1"/>
    <property type="molecule type" value="Genomic_DNA"/>
</dbReference>
<evidence type="ECO:0000313" key="4">
    <source>
        <dbReference type="EMBL" id="CAG2214638.1"/>
    </source>
</evidence>
<dbReference type="OrthoDB" id="153872at2759"/>
<dbReference type="Pfam" id="PF03194">
    <property type="entry name" value="LUC7"/>
    <property type="match status" value="1"/>
</dbReference>
<keyword evidence="2" id="KW-0175">Coiled coil</keyword>
<dbReference type="AlphaFoldDB" id="A0A8S3S272"/>
<protein>
    <submittedName>
        <fullName evidence="4">LUC7L2</fullName>
    </submittedName>
</protein>
<evidence type="ECO:0000256" key="1">
    <source>
        <dbReference type="ARBA" id="ARBA00005655"/>
    </source>
</evidence>
<comment type="similarity">
    <text evidence="1">Belongs to the Luc7 family.</text>
</comment>
<name>A0A8S3S272_MYTED</name>
<evidence type="ECO:0000256" key="3">
    <source>
        <dbReference type="SAM" id="MobiDB-lite"/>
    </source>
</evidence>
<feature type="compositionally biased region" description="Basic and acidic residues" evidence="3">
    <location>
        <begin position="232"/>
        <end position="265"/>
    </location>
</feature>
<dbReference type="InterPro" id="IPR004882">
    <property type="entry name" value="Luc7-rel"/>
</dbReference>
<dbReference type="GO" id="GO:0003729">
    <property type="term" value="F:mRNA binding"/>
    <property type="evidence" value="ECO:0007669"/>
    <property type="project" value="InterPro"/>
</dbReference>
<keyword evidence="5" id="KW-1185">Reference proteome</keyword>
<evidence type="ECO:0000313" key="5">
    <source>
        <dbReference type="Proteomes" id="UP000683360"/>
    </source>
</evidence>
<feature type="coiled-coil region" evidence="2">
    <location>
        <begin position="94"/>
        <end position="128"/>
    </location>
</feature>
<gene>
    <name evidence="4" type="ORF">MEDL_28489</name>
</gene>
<dbReference type="GO" id="GO:0006376">
    <property type="term" value="P:mRNA splice site recognition"/>
    <property type="evidence" value="ECO:0007669"/>
    <property type="project" value="InterPro"/>
</dbReference>
<comment type="caution">
    <text evidence="4">The sequence shown here is derived from an EMBL/GenBank/DDBJ whole genome shotgun (WGS) entry which is preliminary data.</text>
</comment>
<organism evidence="4 5">
    <name type="scientific">Mytilus edulis</name>
    <name type="common">Blue mussel</name>
    <dbReference type="NCBI Taxonomy" id="6550"/>
    <lineage>
        <taxon>Eukaryota</taxon>
        <taxon>Metazoa</taxon>
        <taxon>Spiralia</taxon>
        <taxon>Lophotrochozoa</taxon>
        <taxon>Mollusca</taxon>
        <taxon>Bivalvia</taxon>
        <taxon>Autobranchia</taxon>
        <taxon>Pteriomorphia</taxon>
        <taxon>Mytilida</taxon>
        <taxon>Mytiloidea</taxon>
        <taxon>Mytilidae</taxon>
        <taxon>Mytilinae</taxon>
        <taxon>Mytilus</taxon>
    </lineage>
</organism>
<feature type="region of interest" description="Disordered" evidence="3">
    <location>
        <begin position="232"/>
        <end position="320"/>
    </location>
</feature>
<proteinExistence type="inferred from homology"/>
<accession>A0A8S3S272</accession>